<name>A0ABX0RUT7_9GAMM</name>
<gene>
    <name evidence="2" type="ORF">F3J37_22095</name>
</gene>
<reference evidence="2 3" key="1">
    <citation type="journal article" date="2019" name="bioRxiv">
        <title>Bacteria contribute to plant secondary compound degradation in a generalist herbivore system.</title>
        <authorList>
            <person name="Francoeur C.B."/>
            <person name="Khadempour L."/>
            <person name="Moreira-Soto R.D."/>
            <person name="Gotting K."/>
            <person name="Book A.J."/>
            <person name="Pinto-Tomas A.A."/>
            <person name="Keefover-Ring K."/>
            <person name="Currie C.R."/>
        </authorList>
    </citation>
    <scope>NUCLEOTIDE SEQUENCE [LARGE SCALE GENOMIC DNA]</scope>
    <source>
        <strain evidence="2">Al-1710</strain>
    </source>
</reference>
<feature type="region of interest" description="Disordered" evidence="1">
    <location>
        <begin position="1"/>
        <end position="22"/>
    </location>
</feature>
<protein>
    <submittedName>
        <fullName evidence="2">Uncharacterized protein</fullName>
    </submittedName>
</protein>
<feature type="compositionally biased region" description="Polar residues" evidence="1">
    <location>
        <begin position="1"/>
        <end position="21"/>
    </location>
</feature>
<evidence type="ECO:0000256" key="1">
    <source>
        <dbReference type="SAM" id="MobiDB-lite"/>
    </source>
</evidence>
<organism evidence="2 3">
    <name type="scientific">Candidatus Pantoea communis</name>
    <dbReference type="NCBI Taxonomy" id="2608354"/>
    <lineage>
        <taxon>Bacteria</taxon>
        <taxon>Pseudomonadati</taxon>
        <taxon>Pseudomonadota</taxon>
        <taxon>Gammaproteobacteria</taxon>
        <taxon>Enterobacterales</taxon>
        <taxon>Erwiniaceae</taxon>
        <taxon>Pantoea</taxon>
    </lineage>
</organism>
<accession>A0ABX0RUT7</accession>
<dbReference type="RefSeq" id="WP_166935684.1">
    <property type="nucleotide sequence ID" value="NZ_VWXC01000020.1"/>
</dbReference>
<comment type="caution">
    <text evidence="2">The sequence shown here is derived from an EMBL/GenBank/DDBJ whole genome shotgun (WGS) entry which is preliminary data.</text>
</comment>
<keyword evidence="3" id="KW-1185">Reference proteome</keyword>
<dbReference type="EMBL" id="VWXC01000020">
    <property type="protein sequence ID" value="NIG21368.1"/>
    <property type="molecule type" value="Genomic_DNA"/>
</dbReference>
<dbReference type="Proteomes" id="UP001515780">
    <property type="component" value="Unassembled WGS sequence"/>
</dbReference>
<evidence type="ECO:0000313" key="2">
    <source>
        <dbReference type="EMBL" id="NIG21368.1"/>
    </source>
</evidence>
<proteinExistence type="predicted"/>
<sequence length="68" mass="7144">MNTHNVNVNTATPESPKTWVNGQGIPGVSQALVHGLPGIDGEAAWQSAMGDLRLLLKAGYAMHVANVH</sequence>
<evidence type="ECO:0000313" key="3">
    <source>
        <dbReference type="Proteomes" id="UP001515780"/>
    </source>
</evidence>